<name>A0ABR8JXC2_9BACT</name>
<sequence>MQQLHAKIESYGLVFKEDAKNKNRRALVGLNEMGIRPSDRRGYIMRLTPFDYCQGPFNDLDNPPPGKGDLWVFGQLIGKTDFYIKVQIGAFSQTPVCVSFHEVEKSPLRRAFTV</sequence>
<evidence type="ECO:0000313" key="1">
    <source>
        <dbReference type="EMBL" id="MBD2722579.1"/>
    </source>
</evidence>
<reference evidence="1 2" key="1">
    <citation type="submission" date="2020-09" db="EMBL/GenBank/DDBJ databases">
        <authorList>
            <person name="Kim M.K."/>
        </authorList>
    </citation>
    <scope>NUCLEOTIDE SEQUENCE [LARGE SCALE GENOMIC DNA]</scope>
    <source>
        <strain evidence="1 2">BT189</strain>
    </source>
</reference>
<gene>
    <name evidence="1" type="ORF">IC234_10620</name>
</gene>
<organism evidence="1 2">
    <name type="scientific">Hymenobacter armeniacus</name>
    <dbReference type="NCBI Taxonomy" id="2771358"/>
    <lineage>
        <taxon>Bacteria</taxon>
        <taxon>Pseudomonadati</taxon>
        <taxon>Bacteroidota</taxon>
        <taxon>Cytophagia</taxon>
        <taxon>Cytophagales</taxon>
        <taxon>Hymenobacteraceae</taxon>
        <taxon>Hymenobacter</taxon>
    </lineage>
</organism>
<dbReference type="EMBL" id="JACXAC010000003">
    <property type="protein sequence ID" value="MBD2722579.1"/>
    <property type="molecule type" value="Genomic_DNA"/>
</dbReference>
<dbReference type="Proteomes" id="UP000606003">
    <property type="component" value="Unassembled WGS sequence"/>
</dbReference>
<evidence type="ECO:0000313" key="2">
    <source>
        <dbReference type="Proteomes" id="UP000606003"/>
    </source>
</evidence>
<accession>A0ABR8JXC2</accession>
<dbReference type="RefSeq" id="WP_190924300.1">
    <property type="nucleotide sequence ID" value="NZ_JACXAC010000003.1"/>
</dbReference>
<protein>
    <recommendedName>
        <fullName evidence="3">Toxin</fullName>
    </recommendedName>
</protein>
<proteinExistence type="predicted"/>
<comment type="caution">
    <text evidence="1">The sequence shown here is derived from an EMBL/GenBank/DDBJ whole genome shotgun (WGS) entry which is preliminary data.</text>
</comment>
<keyword evidence="2" id="KW-1185">Reference proteome</keyword>
<evidence type="ECO:0008006" key="3">
    <source>
        <dbReference type="Google" id="ProtNLM"/>
    </source>
</evidence>